<dbReference type="PANTHER" id="PTHR37834">
    <property type="entry name" value="GDSL-LIKE LIPASE/ACYLHYDROLASE DOMAIN PROTEIN (AFU_ORTHOLOGUE AFUA_2G00620)"/>
    <property type="match status" value="1"/>
</dbReference>
<comment type="caution">
    <text evidence="2">The sequence shown here is derived from an EMBL/GenBank/DDBJ whole genome shotgun (WGS) entry which is preliminary data.</text>
</comment>
<dbReference type="PANTHER" id="PTHR37834:SF2">
    <property type="entry name" value="ESTERASE, SGNH HYDROLASE-TYPE"/>
    <property type="match status" value="1"/>
</dbReference>
<accession>A0A926F6T4</accession>
<dbReference type="InterPro" id="IPR036514">
    <property type="entry name" value="SGNH_hydro_sf"/>
</dbReference>
<name>A0A926F6T4_9FIRM</name>
<sequence>MEDTEHTAVIKVTRPGGKSGLKYVETSKGGSFTKSEKDKKYVQFIGDSISEASSSYTFTIPKEYNLDYSVIAYSGIALQDGAGWYFGSTGTIWRPTSDDTPKLKREDCVGMESAYFSVKRPKEAYYLDENGDLHYDNPAFDVSSDNAPDAIVIGIGTNDSTYIRDNVAGVNGENFTKTYIEFVTKLSTVYPNAQIYIIRPFNNVAEYSPLYDDLRAAIVNAVNGLKSNANVHYIDTTSWNVEISGDKVHPSEKGYADLRDLVYNEIKSSLN</sequence>
<protein>
    <recommendedName>
        <fullName evidence="1">SGNH hydrolase-type esterase domain-containing protein</fullName>
    </recommendedName>
</protein>
<feature type="domain" description="SGNH hydrolase-type esterase" evidence="1">
    <location>
        <begin position="140"/>
        <end position="256"/>
    </location>
</feature>
<dbReference type="InterPro" id="IPR013830">
    <property type="entry name" value="SGNH_hydro"/>
</dbReference>
<evidence type="ECO:0000313" key="3">
    <source>
        <dbReference type="Proteomes" id="UP000647416"/>
    </source>
</evidence>
<gene>
    <name evidence="2" type="ORF">H8706_08230</name>
</gene>
<evidence type="ECO:0000259" key="1">
    <source>
        <dbReference type="Pfam" id="PF13472"/>
    </source>
</evidence>
<dbReference type="Pfam" id="PF13472">
    <property type="entry name" value="Lipase_GDSL_2"/>
    <property type="match status" value="1"/>
</dbReference>
<proteinExistence type="predicted"/>
<dbReference type="EMBL" id="JACRTE010000009">
    <property type="protein sequence ID" value="MBC8596853.1"/>
    <property type="molecule type" value="Genomic_DNA"/>
</dbReference>
<dbReference type="AlphaFoldDB" id="A0A926F6T4"/>
<dbReference type="Gene3D" id="3.40.50.1110">
    <property type="entry name" value="SGNH hydrolase"/>
    <property type="match status" value="1"/>
</dbReference>
<dbReference type="Proteomes" id="UP000647416">
    <property type="component" value="Unassembled WGS sequence"/>
</dbReference>
<organism evidence="2 3">
    <name type="scientific">Qingrenia yutianensis</name>
    <dbReference type="NCBI Taxonomy" id="2763676"/>
    <lineage>
        <taxon>Bacteria</taxon>
        <taxon>Bacillati</taxon>
        <taxon>Bacillota</taxon>
        <taxon>Clostridia</taxon>
        <taxon>Eubacteriales</taxon>
        <taxon>Oscillospiraceae</taxon>
        <taxon>Qingrenia</taxon>
    </lineage>
</organism>
<dbReference type="SUPFAM" id="SSF52266">
    <property type="entry name" value="SGNH hydrolase"/>
    <property type="match status" value="1"/>
</dbReference>
<reference evidence="2" key="1">
    <citation type="submission" date="2020-08" db="EMBL/GenBank/DDBJ databases">
        <title>Genome public.</title>
        <authorList>
            <person name="Liu C."/>
            <person name="Sun Q."/>
        </authorList>
    </citation>
    <scope>NUCLEOTIDE SEQUENCE</scope>
    <source>
        <strain evidence="2">NSJ-50</strain>
    </source>
</reference>
<evidence type="ECO:0000313" key="2">
    <source>
        <dbReference type="EMBL" id="MBC8596853.1"/>
    </source>
</evidence>
<dbReference type="RefSeq" id="WP_262432229.1">
    <property type="nucleotide sequence ID" value="NZ_JACRTE010000009.1"/>
</dbReference>
<keyword evidence="3" id="KW-1185">Reference proteome</keyword>
<dbReference type="InterPro" id="IPR052762">
    <property type="entry name" value="PCW_deacetylase/CE"/>
</dbReference>